<keyword evidence="2" id="KW-1185">Reference proteome</keyword>
<organism evidence="1 2">
    <name type="scientific">Levilactobacillus spicheri</name>
    <dbReference type="NCBI Taxonomy" id="216463"/>
    <lineage>
        <taxon>Bacteria</taxon>
        <taxon>Bacillati</taxon>
        <taxon>Bacillota</taxon>
        <taxon>Bacilli</taxon>
        <taxon>Lactobacillales</taxon>
        <taxon>Lactobacillaceae</taxon>
        <taxon>Levilactobacillus</taxon>
    </lineage>
</organism>
<accession>A0ABQ0WQ96</accession>
<dbReference type="EMBL" id="BJZI01000025">
    <property type="protein sequence ID" value="GEO67313.1"/>
    <property type="molecule type" value="Genomic_DNA"/>
</dbReference>
<dbReference type="RefSeq" id="WP_056962942.1">
    <property type="nucleotide sequence ID" value="NZ_BJZI01000025.1"/>
</dbReference>
<evidence type="ECO:0000313" key="2">
    <source>
        <dbReference type="Proteomes" id="UP000321691"/>
    </source>
</evidence>
<comment type="caution">
    <text evidence="1">The sequence shown here is derived from an EMBL/GenBank/DDBJ whole genome shotgun (WGS) entry which is preliminary data.</text>
</comment>
<proteinExistence type="predicted"/>
<sequence>MADTFTQLAGMLQSPLFGQNVINKSTKTNRFLASGILTPDPQFGAHLLDSSEDYMTLPFTNDLDGDPDPWTDLNDIEVSNITTGKQRAMRMRLVKAFGYTDIAQQFSVSNPANVIAADFSDFWARAEQKMLVQMLAGVFANTDIATAKMFDDSAKQFGPRGFLATIGLLGDLQDQTFSKIAVNSSAYSEMKAQQMIDTAEPNSAVGPFGAYNGMQIVVDDDLPLTDDGIATSYIFGNGSVGYSVANPGNSTEVEREARKNGGRTNVINRRVETMHVLGTSVVPSFHSAGQTVTMAELASPDTWEVVKDVDPRNIKVVAYKSKISTDFLPKKKAAAASTSTTSGSTSSK</sequence>
<name>A0ABQ0WQ96_9LACO</name>
<reference evidence="1 2" key="1">
    <citation type="submission" date="2019-07" db="EMBL/GenBank/DDBJ databases">
        <title>Whole genome shotgun sequence of Lactobacillus spicheri NBRC 107155.</title>
        <authorList>
            <person name="Hosoyama A."/>
            <person name="Uohara A."/>
            <person name="Ohji S."/>
            <person name="Ichikawa N."/>
        </authorList>
    </citation>
    <scope>NUCLEOTIDE SEQUENCE [LARGE SCALE GENOMIC DNA]</scope>
    <source>
        <strain evidence="1 2">NBRC 107155</strain>
    </source>
</reference>
<evidence type="ECO:0000313" key="1">
    <source>
        <dbReference type="EMBL" id="GEO67313.1"/>
    </source>
</evidence>
<evidence type="ECO:0008006" key="3">
    <source>
        <dbReference type="Google" id="ProtNLM"/>
    </source>
</evidence>
<gene>
    <name evidence="1" type="ORF">LSP04_17320</name>
</gene>
<dbReference type="Proteomes" id="UP000321691">
    <property type="component" value="Unassembled WGS sequence"/>
</dbReference>
<protein>
    <recommendedName>
        <fullName evidence="3">Replication protein</fullName>
    </recommendedName>
</protein>